<dbReference type="EMBL" id="HBGB01011524">
    <property type="protein sequence ID" value="CAD9051543.1"/>
    <property type="molecule type" value="Transcribed_RNA"/>
</dbReference>
<protein>
    <submittedName>
        <fullName evidence="2">Uncharacterized protein</fullName>
    </submittedName>
</protein>
<feature type="transmembrane region" description="Helical" evidence="1">
    <location>
        <begin position="21"/>
        <end position="46"/>
    </location>
</feature>
<sequence>MRVMDASTVYVSKFAGPPACGWMNGSFLCVLSCLSTCLSVCLSVILLPTLRRFFSPPLPSLCLPVCLSVCLVVLLTSGRASELRSGWSLLPYLYTNHFHPLTHSLTHCWLAGCMYGWMYHPQTTD</sequence>
<evidence type="ECO:0000313" key="2">
    <source>
        <dbReference type="EMBL" id="CAD9051543.1"/>
    </source>
</evidence>
<evidence type="ECO:0000256" key="1">
    <source>
        <dbReference type="SAM" id="Phobius"/>
    </source>
</evidence>
<keyword evidence="1" id="KW-0812">Transmembrane</keyword>
<name>A0A7S1JR09_9ALVE</name>
<keyword evidence="1" id="KW-0472">Membrane</keyword>
<reference evidence="2" key="1">
    <citation type="submission" date="2021-01" db="EMBL/GenBank/DDBJ databases">
        <authorList>
            <person name="Corre E."/>
            <person name="Pelletier E."/>
            <person name="Niang G."/>
            <person name="Scheremetjew M."/>
            <person name="Finn R."/>
            <person name="Kale V."/>
            <person name="Holt S."/>
            <person name="Cochrane G."/>
            <person name="Meng A."/>
            <person name="Brown T."/>
            <person name="Cohen L."/>
        </authorList>
    </citation>
    <scope>NUCLEOTIDE SEQUENCE</scope>
    <source>
        <strain evidence="2">CCMP3346</strain>
    </source>
</reference>
<accession>A0A7S1JR09</accession>
<feature type="transmembrane region" description="Helical" evidence="1">
    <location>
        <begin position="58"/>
        <end position="76"/>
    </location>
</feature>
<organism evidence="2">
    <name type="scientific">Vitrella brassicaformis</name>
    <dbReference type="NCBI Taxonomy" id="1169539"/>
    <lineage>
        <taxon>Eukaryota</taxon>
        <taxon>Sar</taxon>
        <taxon>Alveolata</taxon>
        <taxon>Colpodellida</taxon>
        <taxon>Vitrellaceae</taxon>
        <taxon>Vitrella</taxon>
    </lineage>
</organism>
<proteinExistence type="predicted"/>
<dbReference type="AlphaFoldDB" id="A0A7S1JR09"/>
<keyword evidence="1" id="KW-1133">Transmembrane helix</keyword>
<gene>
    <name evidence="2" type="ORF">VBRA1451_LOCUS6605</name>
</gene>